<reference evidence="2" key="1">
    <citation type="submission" date="2023-03" db="EMBL/GenBank/DDBJ databases">
        <title>Massive genome expansion in bonnet fungi (Mycena s.s.) driven by repeated elements and novel gene families across ecological guilds.</title>
        <authorList>
            <consortium name="Lawrence Berkeley National Laboratory"/>
            <person name="Harder C.B."/>
            <person name="Miyauchi S."/>
            <person name="Viragh M."/>
            <person name="Kuo A."/>
            <person name="Thoen E."/>
            <person name="Andreopoulos B."/>
            <person name="Lu D."/>
            <person name="Skrede I."/>
            <person name="Drula E."/>
            <person name="Henrissat B."/>
            <person name="Morin E."/>
            <person name="Kohler A."/>
            <person name="Barry K."/>
            <person name="LaButti K."/>
            <person name="Morin E."/>
            <person name="Salamov A."/>
            <person name="Lipzen A."/>
            <person name="Mereny Z."/>
            <person name="Hegedus B."/>
            <person name="Baldrian P."/>
            <person name="Stursova M."/>
            <person name="Weitz H."/>
            <person name="Taylor A."/>
            <person name="Grigoriev I.V."/>
            <person name="Nagy L.G."/>
            <person name="Martin F."/>
            <person name="Kauserud H."/>
        </authorList>
    </citation>
    <scope>NUCLEOTIDE SEQUENCE</scope>
    <source>
        <strain evidence="2">CBHHK182m</strain>
    </source>
</reference>
<dbReference type="Proteomes" id="UP001215598">
    <property type="component" value="Unassembled WGS sequence"/>
</dbReference>
<feature type="compositionally biased region" description="Low complexity" evidence="1">
    <location>
        <begin position="108"/>
        <end position="120"/>
    </location>
</feature>
<proteinExistence type="predicted"/>
<feature type="compositionally biased region" description="Polar residues" evidence="1">
    <location>
        <begin position="121"/>
        <end position="145"/>
    </location>
</feature>
<protein>
    <submittedName>
        <fullName evidence="2">Uncharacterized protein</fullName>
    </submittedName>
</protein>
<name>A0AAD7HV11_9AGAR</name>
<gene>
    <name evidence="2" type="ORF">B0H16DRAFT_1894275</name>
</gene>
<dbReference type="AlphaFoldDB" id="A0AAD7HV11"/>
<sequence length="189" mass="20560">MVWIVPPPPLSSTRRLAQRGSPSTSTLSRLRARSTPSLLKTLKLLKNLKPPSSSSTLKTSAVAVAVVNIFRTVRSRPQWDTDGQALKTSSALFKTLSPLRRRRRRQSSRPSSSLKSQNLSGILSSRSSLQVPKSQGASSPSSPQDDQAEVVKSLKFQALKILQDLGGKPLKNIKEARRRASSVLKPSPG</sequence>
<feature type="region of interest" description="Disordered" evidence="1">
    <location>
        <begin position="11"/>
        <end position="31"/>
    </location>
</feature>
<organism evidence="2 3">
    <name type="scientific">Mycena metata</name>
    <dbReference type="NCBI Taxonomy" id="1033252"/>
    <lineage>
        <taxon>Eukaryota</taxon>
        <taxon>Fungi</taxon>
        <taxon>Dikarya</taxon>
        <taxon>Basidiomycota</taxon>
        <taxon>Agaricomycotina</taxon>
        <taxon>Agaricomycetes</taxon>
        <taxon>Agaricomycetidae</taxon>
        <taxon>Agaricales</taxon>
        <taxon>Marasmiineae</taxon>
        <taxon>Mycenaceae</taxon>
        <taxon>Mycena</taxon>
    </lineage>
</organism>
<keyword evidence="3" id="KW-1185">Reference proteome</keyword>
<evidence type="ECO:0000256" key="1">
    <source>
        <dbReference type="SAM" id="MobiDB-lite"/>
    </source>
</evidence>
<evidence type="ECO:0000313" key="3">
    <source>
        <dbReference type="Proteomes" id="UP001215598"/>
    </source>
</evidence>
<feature type="region of interest" description="Disordered" evidence="1">
    <location>
        <begin position="167"/>
        <end position="189"/>
    </location>
</feature>
<evidence type="ECO:0000313" key="2">
    <source>
        <dbReference type="EMBL" id="KAJ7727910.1"/>
    </source>
</evidence>
<comment type="caution">
    <text evidence="2">The sequence shown here is derived from an EMBL/GenBank/DDBJ whole genome shotgun (WGS) entry which is preliminary data.</text>
</comment>
<accession>A0AAD7HV11</accession>
<dbReference type="EMBL" id="JARKIB010000176">
    <property type="protein sequence ID" value="KAJ7727910.1"/>
    <property type="molecule type" value="Genomic_DNA"/>
</dbReference>
<feature type="compositionally biased region" description="Low complexity" evidence="1">
    <location>
        <begin position="21"/>
        <end position="31"/>
    </location>
</feature>
<feature type="region of interest" description="Disordered" evidence="1">
    <location>
        <begin position="93"/>
        <end position="149"/>
    </location>
</feature>